<keyword evidence="4" id="KW-1185">Reference proteome</keyword>
<proteinExistence type="predicted"/>
<dbReference type="Proteomes" id="UP000561011">
    <property type="component" value="Unassembled WGS sequence"/>
</dbReference>
<keyword evidence="2" id="KW-0812">Transmembrane</keyword>
<keyword evidence="2" id="KW-0472">Membrane</keyword>
<evidence type="ECO:0000313" key="4">
    <source>
        <dbReference type="Proteomes" id="UP000561011"/>
    </source>
</evidence>
<dbReference type="AlphaFoldDB" id="A0A853EUA6"/>
<keyword evidence="2" id="KW-1133">Transmembrane helix</keyword>
<accession>A0A853EUA6</accession>
<comment type="caution">
    <text evidence="3">The sequence shown here is derived from an EMBL/GenBank/DDBJ whole genome shotgun (WGS) entry which is preliminary data.</text>
</comment>
<protein>
    <submittedName>
        <fullName evidence="3">Uncharacterized protein</fullName>
    </submittedName>
</protein>
<sequence length="123" mass="13319">MSWVPTAVSLVVGTVGAGGLAALLRVAHDHAIARRTALRDDDAAGDAHWSSLVEAQTRSLLEPLQQQVDRHAARIGELEAEVREVRDRHWRALRLINALYAHIARHSAPDAPPPPPLPADLGD</sequence>
<dbReference type="RefSeq" id="WP_056127915.1">
    <property type="nucleotide sequence ID" value="NZ_JACBYE010000026.1"/>
</dbReference>
<organism evidence="3 4">
    <name type="scientific">Sanguibacter inulinus</name>
    <dbReference type="NCBI Taxonomy" id="60922"/>
    <lineage>
        <taxon>Bacteria</taxon>
        <taxon>Bacillati</taxon>
        <taxon>Actinomycetota</taxon>
        <taxon>Actinomycetes</taxon>
        <taxon>Micrococcales</taxon>
        <taxon>Sanguibacteraceae</taxon>
        <taxon>Sanguibacter</taxon>
    </lineage>
</organism>
<feature type="transmembrane region" description="Helical" evidence="2">
    <location>
        <begin position="6"/>
        <end position="27"/>
    </location>
</feature>
<feature type="coiled-coil region" evidence="1">
    <location>
        <begin position="61"/>
        <end position="88"/>
    </location>
</feature>
<name>A0A853EUA6_9MICO</name>
<evidence type="ECO:0000313" key="3">
    <source>
        <dbReference type="EMBL" id="NYS94107.1"/>
    </source>
</evidence>
<gene>
    <name evidence="3" type="ORF">HZZ10_11335</name>
</gene>
<evidence type="ECO:0000256" key="1">
    <source>
        <dbReference type="SAM" id="Coils"/>
    </source>
</evidence>
<keyword evidence="1" id="KW-0175">Coiled coil</keyword>
<evidence type="ECO:0000256" key="2">
    <source>
        <dbReference type="SAM" id="Phobius"/>
    </source>
</evidence>
<reference evidence="3 4" key="1">
    <citation type="submission" date="2020-07" db="EMBL/GenBank/DDBJ databases">
        <title>MOT database genomes.</title>
        <authorList>
            <person name="Joseph S."/>
            <person name="Aduse-Opoku J."/>
            <person name="Hashim A."/>
            <person name="Wade W."/>
            <person name="Curtis M."/>
        </authorList>
    </citation>
    <scope>NUCLEOTIDE SEQUENCE [LARGE SCALE GENOMIC DNA]</scope>
    <source>
        <strain evidence="3 4">DSM 100099</strain>
    </source>
</reference>
<dbReference type="EMBL" id="JACBYE010000026">
    <property type="protein sequence ID" value="NYS94107.1"/>
    <property type="molecule type" value="Genomic_DNA"/>
</dbReference>